<keyword evidence="9 11" id="KW-0472">Membrane</keyword>
<dbReference type="GO" id="GO:0030139">
    <property type="term" value="C:endocytic vesicle"/>
    <property type="evidence" value="ECO:0007669"/>
    <property type="project" value="TreeGrafter"/>
</dbReference>
<organism evidence="13 14">
    <name type="scientific">Petrolisthes manimaculis</name>
    <dbReference type="NCBI Taxonomy" id="1843537"/>
    <lineage>
        <taxon>Eukaryota</taxon>
        <taxon>Metazoa</taxon>
        <taxon>Ecdysozoa</taxon>
        <taxon>Arthropoda</taxon>
        <taxon>Crustacea</taxon>
        <taxon>Multicrustacea</taxon>
        <taxon>Malacostraca</taxon>
        <taxon>Eumalacostraca</taxon>
        <taxon>Eucarida</taxon>
        <taxon>Decapoda</taxon>
        <taxon>Pleocyemata</taxon>
        <taxon>Anomura</taxon>
        <taxon>Galatheoidea</taxon>
        <taxon>Porcellanidae</taxon>
        <taxon>Petrolisthes</taxon>
    </lineage>
</organism>
<evidence type="ECO:0000256" key="9">
    <source>
        <dbReference type="ARBA" id="ARBA00023136"/>
    </source>
</evidence>
<evidence type="ECO:0000256" key="12">
    <source>
        <dbReference type="SAM" id="SignalP"/>
    </source>
</evidence>
<feature type="compositionally biased region" description="Low complexity" evidence="10">
    <location>
        <begin position="584"/>
        <end position="601"/>
    </location>
</feature>
<protein>
    <recommendedName>
        <fullName evidence="2">Protein amnionless</fullName>
    </recommendedName>
</protein>
<dbReference type="GO" id="GO:0016324">
    <property type="term" value="C:apical plasma membrane"/>
    <property type="evidence" value="ECO:0007669"/>
    <property type="project" value="TreeGrafter"/>
</dbReference>
<keyword evidence="7" id="KW-0653">Protein transport</keyword>
<sequence length="692" mass="75552">MRVTTTTTILLHSPLLLILFLAVSAGEGVRKRWVKNWNLDTPSNWKDRGLPCAGKAAILPRYPSNLMFVGGDLTLSSLELPVEGEVIFGVGTHIILDHNSGNDACRVDAEWSHHGEDEWWDPDAWSYPGYEDTAYAMPVPDLHRPPCPRDAAVFPAPADSLYTLTIAPPTVYVTTLSVGDKNYSTSEIASYMSTTEGRARFRVSSTRTDGASLYIESPGQCADMTGCLCGSESTQAVICKIKSAKCPKPHCDKPLDMTGFCCPVCGAEVTISHNGTLPLVSVETLLKTHRKSHKMRGVKAYLAKMKDRKYHVYFTASSEDGNYRAASDAFKVKFNQELNSGSSHQVLVATSSSLILPTSSSTTSHYVAAILVTFFVCIVIAAVYFYTRNRKVRVDLFQRLEASSRRVSGVSDVIGGRRPSNASGVFAYSRDSGLRFLNPIFNQSMASLVGAGLSSVSNDNAPTPPTDQVEGQHENPMYAAYQSMSPEEQQASEEAQRAREMILDAAGQMVATIDGSQVHYKESKLSTPSGNDLGVITEEEKEAKQEESNLDDTLVDVTNESTKREDNMETDITKDSTLDTTINQEQEQPSSSTSPQEASVEVQSEDTTDQTALTLETPKEEEEKERDDSKGTEIPITQVETVGTDHSALLLSAVQELDNSNSSSSTEDEVDTTDVLTNLEGFSPLVGMKFKK</sequence>
<feature type="transmembrane region" description="Helical" evidence="11">
    <location>
        <begin position="366"/>
        <end position="386"/>
    </location>
</feature>
<dbReference type="PANTHER" id="PTHR14995:SF2">
    <property type="entry name" value="PROTEIN AMNIONLESS"/>
    <property type="match status" value="1"/>
</dbReference>
<evidence type="ECO:0000256" key="4">
    <source>
        <dbReference type="ARBA" id="ARBA00022475"/>
    </source>
</evidence>
<feature type="region of interest" description="Disordered" evidence="10">
    <location>
        <begin position="540"/>
        <end position="637"/>
    </location>
</feature>
<keyword evidence="4" id="KW-1003">Cell membrane</keyword>
<reference evidence="13" key="1">
    <citation type="submission" date="2023-11" db="EMBL/GenBank/DDBJ databases">
        <title>Genome assemblies of two species of porcelain crab, Petrolisthes cinctipes and Petrolisthes manimaculis (Anomura: Porcellanidae).</title>
        <authorList>
            <person name="Angst P."/>
        </authorList>
    </citation>
    <scope>NUCLEOTIDE SEQUENCE</scope>
    <source>
        <strain evidence="13">PB745_02</strain>
        <tissue evidence="13">Gill</tissue>
    </source>
</reference>
<dbReference type="GO" id="GO:0006898">
    <property type="term" value="P:receptor-mediated endocytosis"/>
    <property type="evidence" value="ECO:0007669"/>
    <property type="project" value="TreeGrafter"/>
</dbReference>
<dbReference type="PANTHER" id="PTHR14995">
    <property type="entry name" value="AMNIONLESS"/>
    <property type="match status" value="1"/>
</dbReference>
<keyword evidence="3" id="KW-0813">Transport</keyword>
<comment type="subcellular location">
    <subcellularLocation>
        <location evidence="1">Cell membrane</location>
        <topology evidence="1">Single-pass type I membrane protein</topology>
    </subcellularLocation>
</comment>
<gene>
    <name evidence="13" type="ORF">Pmani_013656</name>
</gene>
<evidence type="ECO:0000256" key="6">
    <source>
        <dbReference type="ARBA" id="ARBA00022729"/>
    </source>
</evidence>
<dbReference type="Pfam" id="PF14828">
    <property type="entry name" value="Amnionless"/>
    <property type="match status" value="1"/>
</dbReference>
<feature type="compositionally biased region" description="Basic and acidic residues" evidence="10">
    <location>
        <begin position="561"/>
        <end position="577"/>
    </location>
</feature>
<evidence type="ECO:0000256" key="2">
    <source>
        <dbReference type="ARBA" id="ARBA00021200"/>
    </source>
</evidence>
<keyword evidence="5 11" id="KW-0812">Transmembrane</keyword>
<evidence type="ECO:0000313" key="14">
    <source>
        <dbReference type="Proteomes" id="UP001292094"/>
    </source>
</evidence>
<dbReference type="AlphaFoldDB" id="A0AAE1U951"/>
<evidence type="ECO:0000256" key="5">
    <source>
        <dbReference type="ARBA" id="ARBA00022692"/>
    </source>
</evidence>
<feature type="signal peptide" evidence="12">
    <location>
        <begin position="1"/>
        <end position="25"/>
    </location>
</feature>
<evidence type="ECO:0000313" key="13">
    <source>
        <dbReference type="EMBL" id="KAK4315093.1"/>
    </source>
</evidence>
<keyword evidence="8 11" id="KW-1133">Transmembrane helix</keyword>
<dbReference type="Proteomes" id="UP001292094">
    <property type="component" value="Unassembled WGS sequence"/>
</dbReference>
<comment type="caution">
    <text evidence="13">The sequence shown here is derived from an EMBL/GenBank/DDBJ whole genome shotgun (WGS) entry which is preliminary data.</text>
</comment>
<name>A0AAE1U951_9EUCA</name>
<evidence type="ECO:0000256" key="1">
    <source>
        <dbReference type="ARBA" id="ARBA00004251"/>
    </source>
</evidence>
<dbReference type="GO" id="GO:0015031">
    <property type="term" value="P:protein transport"/>
    <property type="evidence" value="ECO:0007669"/>
    <property type="project" value="UniProtKB-KW"/>
</dbReference>
<evidence type="ECO:0000256" key="3">
    <source>
        <dbReference type="ARBA" id="ARBA00022448"/>
    </source>
</evidence>
<proteinExistence type="predicted"/>
<keyword evidence="14" id="KW-1185">Reference proteome</keyword>
<keyword evidence="6 12" id="KW-0732">Signal</keyword>
<feature type="chain" id="PRO_5042125445" description="Protein amnionless" evidence="12">
    <location>
        <begin position="26"/>
        <end position="692"/>
    </location>
</feature>
<evidence type="ECO:0000256" key="11">
    <source>
        <dbReference type="SAM" id="Phobius"/>
    </source>
</evidence>
<evidence type="ECO:0000256" key="10">
    <source>
        <dbReference type="SAM" id="MobiDB-lite"/>
    </source>
</evidence>
<accession>A0AAE1U951</accession>
<evidence type="ECO:0000256" key="7">
    <source>
        <dbReference type="ARBA" id="ARBA00022927"/>
    </source>
</evidence>
<dbReference type="InterPro" id="IPR026112">
    <property type="entry name" value="AMN"/>
</dbReference>
<dbReference type="EMBL" id="JAWZYT010001145">
    <property type="protein sequence ID" value="KAK4315093.1"/>
    <property type="molecule type" value="Genomic_DNA"/>
</dbReference>
<evidence type="ECO:0000256" key="8">
    <source>
        <dbReference type="ARBA" id="ARBA00022989"/>
    </source>
</evidence>